<dbReference type="OrthoDB" id="5062115at2759"/>
<dbReference type="InterPro" id="IPR002350">
    <property type="entry name" value="Kazal_dom"/>
</dbReference>
<dbReference type="GO" id="GO:0097254">
    <property type="term" value="P:renal tubular secretion"/>
    <property type="evidence" value="ECO:0007669"/>
    <property type="project" value="EnsemblMetazoa"/>
</dbReference>
<dbReference type="SUPFAM" id="SSF103473">
    <property type="entry name" value="MFS general substrate transporter"/>
    <property type="match status" value="2"/>
</dbReference>
<proteinExistence type="inferred from homology"/>
<evidence type="ECO:0000259" key="9">
    <source>
        <dbReference type="PROSITE" id="PS51465"/>
    </source>
</evidence>
<feature type="transmembrane region" description="Helical" evidence="8">
    <location>
        <begin position="234"/>
        <end position="256"/>
    </location>
</feature>
<organism evidence="10">
    <name type="scientific">Drosophila simulans</name>
    <name type="common">Fruit fly</name>
    <dbReference type="NCBI Taxonomy" id="7240"/>
    <lineage>
        <taxon>Eukaryota</taxon>
        <taxon>Metazoa</taxon>
        <taxon>Ecdysozoa</taxon>
        <taxon>Arthropoda</taxon>
        <taxon>Hexapoda</taxon>
        <taxon>Insecta</taxon>
        <taxon>Pterygota</taxon>
        <taxon>Neoptera</taxon>
        <taxon>Endopterygota</taxon>
        <taxon>Diptera</taxon>
        <taxon>Brachycera</taxon>
        <taxon>Muscomorpha</taxon>
        <taxon>Ephydroidea</taxon>
        <taxon>Drosophilidae</taxon>
        <taxon>Drosophila</taxon>
        <taxon>Sophophora</taxon>
    </lineage>
</organism>
<keyword evidence="5 8" id="KW-1133">Transmembrane helix</keyword>
<evidence type="ECO:0000313" key="10">
    <source>
        <dbReference type="EMBL" id="KMY95755.1"/>
    </source>
</evidence>
<dbReference type="CDD" id="cd17336">
    <property type="entry name" value="MFS_SLCO_OATP"/>
    <property type="match status" value="1"/>
</dbReference>
<dbReference type="GO" id="GO:0043252">
    <property type="term" value="P:sodium-independent organic anion transport"/>
    <property type="evidence" value="ECO:0007669"/>
    <property type="project" value="TreeGrafter"/>
</dbReference>
<accession>A0A0J9U8B4</accession>
<keyword evidence="4 8" id="KW-0812">Transmembrane</keyword>
<feature type="transmembrane region" description="Helical" evidence="8">
    <location>
        <begin position="575"/>
        <end position="592"/>
    </location>
</feature>
<feature type="transmembrane region" description="Helical" evidence="8">
    <location>
        <begin position="93"/>
        <end position="114"/>
    </location>
</feature>
<dbReference type="PROSITE" id="PS51465">
    <property type="entry name" value="KAZAL_2"/>
    <property type="match status" value="1"/>
</dbReference>
<dbReference type="KEGG" id="dsi:Dsimw501_GD15209"/>
<dbReference type="GO" id="GO:0006811">
    <property type="term" value="P:monoatomic ion transport"/>
    <property type="evidence" value="ECO:0007669"/>
    <property type="project" value="UniProtKB-KW"/>
</dbReference>
<evidence type="ECO:0000256" key="2">
    <source>
        <dbReference type="ARBA" id="ARBA00009657"/>
    </source>
</evidence>
<name>A0A0J9U8B4_DROSI</name>
<dbReference type="Pfam" id="PF03137">
    <property type="entry name" value="OATP"/>
    <property type="match status" value="1"/>
</dbReference>
<dbReference type="Bgee" id="FBgn0186879">
    <property type="expression patterns" value="Expressed in adult organism and 3 other cell types or tissues"/>
</dbReference>
<protein>
    <recommendedName>
        <fullName evidence="8">Solute carrier organic anion transporter family member</fullName>
    </recommendedName>
</protein>
<feature type="transmembrane region" description="Helical" evidence="8">
    <location>
        <begin position="421"/>
        <end position="440"/>
    </location>
</feature>
<evidence type="ECO:0000256" key="3">
    <source>
        <dbReference type="ARBA" id="ARBA00022475"/>
    </source>
</evidence>
<dbReference type="NCBIfam" id="TIGR00805">
    <property type="entry name" value="oat"/>
    <property type="match status" value="1"/>
</dbReference>
<dbReference type="Proteomes" id="UP000035880">
    <property type="component" value="Chromosome 2R"/>
</dbReference>
<dbReference type="GO" id="GO:0015347">
    <property type="term" value="F:sodium-independent organic anion transmembrane transporter activity"/>
    <property type="evidence" value="ECO:0007669"/>
    <property type="project" value="TreeGrafter"/>
</dbReference>
<feature type="domain" description="Kazal-like" evidence="9">
    <location>
        <begin position="485"/>
        <end position="541"/>
    </location>
</feature>
<dbReference type="InterPro" id="IPR036259">
    <property type="entry name" value="MFS_trans_sf"/>
</dbReference>
<dbReference type="Pfam" id="PF07648">
    <property type="entry name" value="Kazal_2"/>
    <property type="match status" value="1"/>
</dbReference>
<dbReference type="EMBL" id="CM002911">
    <property type="protein sequence ID" value="KMY95755.1"/>
    <property type="molecule type" value="Genomic_DNA"/>
</dbReference>
<dbReference type="GO" id="GO:0016323">
    <property type="term" value="C:basolateral plasma membrane"/>
    <property type="evidence" value="ECO:0007669"/>
    <property type="project" value="EnsemblMetazoa"/>
</dbReference>
<keyword evidence="8" id="KW-0813">Transport</keyword>
<dbReference type="PANTHER" id="PTHR11388">
    <property type="entry name" value="ORGANIC ANION TRANSPORTER"/>
    <property type="match status" value="1"/>
</dbReference>
<reference evidence="10" key="1">
    <citation type="journal article" date="2013" name="Genome Res.">
        <title>A second-generation assembly of the Drosophila simulans genome provides new insights into patterns of lineage-specific divergence.</title>
        <authorList>
            <person name="Hu T.T."/>
            <person name="Eisen M.B."/>
            <person name="Thornton K.R."/>
            <person name="Andolfatto P."/>
        </authorList>
    </citation>
    <scope>NUCLEOTIDE SEQUENCE [LARGE SCALE GENOMIC DNA]</scope>
    <source>
        <strain evidence="10">W501</strain>
    </source>
</reference>
<keyword evidence="8" id="KW-0406">Ion transport</keyword>
<keyword evidence="3" id="KW-1003">Cell membrane</keyword>
<evidence type="ECO:0000256" key="5">
    <source>
        <dbReference type="ARBA" id="ARBA00022989"/>
    </source>
</evidence>
<comment type="similarity">
    <text evidence="2 8">Belongs to the organo anion transporter (TC 2.A.60) family.</text>
</comment>
<feature type="transmembrane region" description="Helical" evidence="8">
    <location>
        <begin position="162"/>
        <end position="184"/>
    </location>
</feature>
<evidence type="ECO:0000256" key="8">
    <source>
        <dbReference type="RuleBase" id="RU362056"/>
    </source>
</evidence>
<evidence type="ECO:0000256" key="4">
    <source>
        <dbReference type="ARBA" id="ARBA00022692"/>
    </source>
</evidence>
<evidence type="ECO:0000256" key="6">
    <source>
        <dbReference type="ARBA" id="ARBA00023136"/>
    </source>
</evidence>
<evidence type="ECO:0000256" key="7">
    <source>
        <dbReference type="ARBA" id="ARBA00023157"/>
    </source>
</evidence>
<dbReference type="PANTHER" id="PTHR11388:SF76">
    <property type="entry name" value="SOLUTE CARRIER ORGANIC ANION TRANSPORTER FAMILY MEMBER"/>
    <property type="match status" value="1"/>
</dbReference>
<feature type="transmembrane region" description="Helical" evidence="8">
    <location>
        <begin position="318"/>
        <end position="339"/>
    </location>
</feature>
<feature type="transmembrane region" description="Helical" evidence="8">
    <location>
        <begin position="381"/>
        <end position="401"/>
    </location>
</feature>
<reference evidence="10" key="3">
    <citation type="submission" date="2015-04" db="EMBL/GenBank/DDBJ databases">
        <authorList>
            <consortium name="FlyBase"/>
        </authorList>
    </citation>
    <scope>NUCLEOTIDE SEQUENCE</scope>
    <source>
        <strain evidence="10">W501</strain>
    </source>
</reference>
<feature type="transmembrane region" description="Helical" evidence="8">
    <location>
        <begin position="613"/>
        <end position="636"/>
    </location>
</feature>
<feature type="transmembrane region" description="Helical" evidence="8">
    <location>
        <begin position="277"/>
        <end position="298"/>
    </location>
</feature>
<evidence type="ECO:0000256" key="1">
    <source>
        <dbReference type="ARBA" id="ARBA00004651"/>
    </source>
</evidence>
<keyword evidence="6 8" id="KW-0472">Membrane</keyword>
<gene>
    <name evidence="10" type="primary">Dsim\GD15209</name>
    <name evidence="10" type="ORF">Dsimw501_GD15209</name>
</gene>
<feature type="transmembrane region" description="Helical" evidence="8">
    <location>
        <begin position="663"/>
        <end position="685"/>
    </location>
</feature>
<sequence>MKAAIRYLEAYFVYPQRQVDCMQLAAEFGIQSLAVARLWTTNMASEEIEASRFLKDKEAAINVSDDEKRLNSSDTTCGFSIFRGPALQRFATAHMFVIVYGIASCFLAMSFTYFTGTITTMEKRFNIPTKISGLITVGNDISTVFTSAFLSYYASRGHRPRWVALGLIIIAIFCLLMLTPHFFYGPGEEALRLTEEYGMSESFDASLNITENNDSLCHEKNSNCVEGAGDYTPIVLFFIAQIIGGIGCSLFYAPGLSYMDDNSASSKTPAMLSWSSFLRMLGPAMGFSMVSLCLRLYIDPFKKPLITTNDPRWMGAWWIGWILLAFILTISAVFVGMFPKEMPRAKARRLKADGEEDIPLAERSFQDMLDSLKRLTSNKVYVYNMLASILYFFGYMPYWIFTPKYIEIQYRQSASTSTLATGTWALGFSAAGILISGYVISKYKPSARAMAAWNFVVDYLTVAGMLCYVLVGCDESDRANSLSIVPTDDSCSASCDCEYVYYAPVCSPENITFISACHAGCTDKAINELGKTIYTGCRCMGNLSSIISLSNVTSLASQSQIAMDGACPVDCGKQFLIFLAVMCFLKFVGATGRSSNLLLALRCVPSRDKTFSLGFSSMVYAVLTFIPSPIVFGWMLDSYCLVWGKTCSSKGNCWIYDTKSLRYTMNLVCASLIFLGSFWNIGVWYHAKDMKVFDEDEETVQAKQIEEMELKEKPTDVVTKKK</sequence>
<comment type="subcellular location">
    <subcellularLocation>
        <location evidence="1 8">Cell membrane</location>
        <topology evidence="1 8">Multi-pass membrane protein</topology>
    </subcellularLocation>
</comment>
<feature type="transmembrane region" description="Helical" evidence="8">
    <location>
        <begin position="452"/>
        <end position="471"/>
    </location>
</feature>
<reference evidence="10" key="2">
    <citation type="submission" date="2014-06" db="EMBL/GenBank/DDBJ databases">
        <authorList>
            <person name="Hu T."/>
            <person name="Eisen M.B."/>
            <person name="Thornton K.R."/>
            <person name="Andolfatto P."/>
        </authorList>
    </citation>
    <scope>NUCLEOTIDE SEQUENCE</scope>
    <source>
        <strain evidence="10">W501</strain>
    </source>
</reference>
<dbReference type="AlphaFoldDB" id="A0A0J9U8B4"/>
<keyword evidence="7" id="KW-1015">Disulfide bond</keyword>
<feature type="transmembrane region" description="Helical" evidence="8">
    <location>
        <begin position="134"/>
        <end position="155"/>
    </location>
</feature>
<dbReference type="Gene3D" id="1.20.1250.20">
    <property type="entry name" value="MFS general substrate transporter like domains"/>
    <property type="match status" value="1"/>
</dbReference>
<dbReference type="InterPro" id="IPR004156">
    <property type="entry name" value="OATP"/>
</dbReference>